<proteinExistence type="predicted"/>
<evidence type="ECO:0000256" key="1">
    <source>
        <dbReference type="SAM" id="Phobius"/>
    </source>
</evidence>
<evidence type="ECO:0008006" key="4">
    <source>
        <dbReference type="Google" id="ProtNLM"/>
    </source>
</evidence>
<feature type="transmembrane region" description="Helical" evidence="1">
    <location>
        <begin position="292"/>
        <end position="309"/>
    </location>
</feature>
<gene>
    <name evidence="2" type="ORF">BvMPK_1980</name>
</gene>
<feature type="transmembrane region" description="Helical" evidence="1">
    <location>
        <begin position="65"/>
        <end position="85"/>
    </location>
</feature>
<name>A0A0P0M2F9_PHOVU</name>
<evidence type="ECO:0000313" key="3">
    <source>
        <dbReference type="Proteomes" id="UP000061587"/>
    </source>
</evidence>
<keyword evidence="1" id="KW-0812">Transmembrane</keyword>
<dbReference type="PATRIC" id="fig|821.40.peg.2372"/>
<feature type="transmembrane region" description="Helical" evidence="1">
    <location>
        <begin position="105"/>
        <end position="124"/>
    </location>
</feature>
<dbReference type="EMBL" id="CP013020">
    <property type="protein sequence ID" value="ALK84582.1"/>
    <property type="molecule type" value="Genomic_DNA"/>
</dbReference>
<evidence type="ECO:0000313" key="2">
    <source>
        <dbReference type="EMBL" id="ALK84582.1"/>
    </source>
</evidence>
<reference evidence="2 3" key="2">
    <citation type="journal article" date="2016" name="Genome Biol. Evol.">
        <title>Extensive mobilome-driven genome diversification in mouse gut-associated Bacteroides vulgatus mpk.</title>
        <authorList>
            <person name="Lange A."/>
            <person name="Beier S."/>
            <person name="Steimle A."/>
            <person name="Autenrieth I.B."/>
            <person name="Huson D.H."/>
            <person name="Frick J.S."/>
        </authorList>
    </citation>
    <scope>NUCLEOTIDE SEQUENCE [LARGE SCALE GENOMIC DNA]</scope>
    <source>
        <strain evidence="3">mpk</strain>
    </source>
</reference>
<dbReference type="AlphaFoldDB" id="A0A0P0M2F9"/>
<keyword evidence="1" id="KW-0472">Membrane</keyword>
<feature type="transmembrane region" description="Helical" evidence="1">
    <location>
        <begin position="154"/>
        <end position="169"/>
    </location>
</feature>
<sequence>MNFIFNDAIPFLFFYPDVPENIQYTTFTAAIINLSFLFLFRKQAQVPISINLPLSSIKLNKKRKILLSCFVFFLLWAGVMSGVLINLLRGNNIEDLRRTSEIGVGVIRDIPMLGIQIIMLVLFLQKTWKCYYKVVAFYSFCLSVFLFLTTGNKGGVLVGVTLFLLFFHLKKRGFKWYEYVLYYLAMPLAAGTLQGIRGGDLTLIASQIAVFFSYPVILYQANSIPIMNAVGTENFFWGEEYYTGLVKFIPRFLWPDKPLSFDYKLKELANYDFEGGGIYTTLCNDLYINFGYYYLSSISCGYYLFIIYMEW</sequence>
<dbReference type="Proteomes" id="UP000061587">
    <property type="component" value="Chromosome"/>
</dbReference>
<organism evidence="2 3">
    <name type="scientific">Phocaeicola vulgatus</name>
    <name type="common">Bacteroides vulgatus</name>
    <dbReference type="NCBI Taxonomy" id="821"/>
    <lineage>
        <taxon>Bacteria</taxon>
        <taxon>Pseudomonadati</taxon>
        <taxon>Bacteroidota</taxon>
        <taxon>Bacteroidia</taxon>
        <taxon>Bacteroidales</taxon>
        <taxon>Bacteroidaceae</taxon>
        <taxon>Phocaeicola</taxon>
    </lineage>
</organism>
<feature type="transmembrane region" description="Helical" evidence="1">
    <location>
        <begin position="22"/>
        <end position="40"/>
    </location>
</feature>
<feature type="transmembrane region" description="Helical" evidence="1">
    <location>
        <begin position="202"/>
        <end position="219"/>
    </location>
</feature>
<keyword evidence="1" id="KW-1133">Transmembrane helix</keyword>
<protein>
    <recommendedName>
        <fullName evidence="4">Oligosaccharide repeat unit polymerase</fullName>
    </recommendedName>
</protein>
<accession>A0A0P0M2F9</accession>
<reference evidence="3" key="1">
    <citation type="submission" date="2015-10" db="EMBL/GenBank/DDBJ databases">
        <title>Extensive mobilome-driven genome diversification in gut-associated Bacteroides vulgatus mpk.</title>
        <authorList>
            <person name="Beier S."/>
            <person name="Lange A."/>
            <person name="Huson D.H."/>
            <person name="Frick J.-S."/>
            <person name="Autenrieth I.B."/>
        </authorList>
    </citation>
    <scope>NUCLEOTIDE SEQUENCE [LARGE SCALE GENOMIC DNA]</scope>
    <source>
        <strain evidence="3">mpk</strain>
    </source>
</reference>